<feature type="transmembrane region" description="Helical" evidence="11">
    <location>
        <begin position="162"/>
        <end position="187"/>
    </location>
</feature>
<gene>
    <name evidence="15" type="ORF">D5H75_39520</name>
</gene>
<dbReference type="InterPro" id="IPR011527">
    <property type="entry name" value="ABC1_TM_dom"/>
</dbReference>
<comment type="caution">
    <text evidence="15">The sequence shown here is derived from an EMBL/GenBank/DDBJ whole genome shotgun (WGS) entry which is preliminary data.</text>
</comment>
<dbReference type="Pfam" id="PF00005">
    <property type="entry name" value="ABC_tran"/>
    <property type="match status" value="1"/>
</dbReference>
<dbReference type="GO" id="GO:0140359">
    <property type="term" value="F:ABC-type transporter activity"/>
    <property type="evidence" value="ECO:0007669"/>
    <property type="project" value="InterPro"/>
</dbReference>
<dbReference type="PROSITE" id="PS50929">
    <property type="entry name" value="ABC_TM1F"/>
    <property type="match status" value="1"/>
</dbReference>
<dbReference type="GO" id="GO:0034040">
    <property type="term" value="F:ATPase-coupled lipid transmembrane transporter activity"/>
    <property type="evidence" value="ECO:0007669"/>
    <property type="project" value="TreeGrafter"/>
</dbReference>
<dbReference type="OrthoDB" id="9806127at2"/>
<evidence type="ECO:0000259" key="12">
    <source>
        <dbReference type="PROSITE" id="PS50893"/>
    </source>
</evidence>
<evidence type="ECO:0000256" key="2">
    <source>
        <dbReference type="ARBA" id="ARBA00022448"/>
    </source>
</evidence>
<dbReference type="EMBL" id="QZEY01000031">
    <property type="protein sequence ID" value="RJL20382.1"/>
    <property type="molecule type" value="Genomic_DNA"/>
</dbReference>
<proteinExistence type="inferred from homology"/>
<keyword evidence="8 11" id="KW-1133">Transmembrane helix</keyword>
<dbReference type="RefSeq" id="WP_119931766.1">
    <property type="nucleotide sequence ID" value="NZ_QZEY01000031.1"/>
</dbReference>
<comment type="similarity">
    <text evidence="10">Belongs to the ABC transporter superfamily. Lipid exporter (TC 3.A.1.106) family.</text>
</comment>
<accession>A0A3A4A6K4</accession>
<evidence type="ECO:0000313" key="16">
    <source>
        <dbReference type="Proteomes" id="UP000265768"/>
    </source>
</evidence>
<keyword evidence="6" id="KW-0645">Protease</keyword>
<dbReference type="PANTHER" id="PTHR24221:SF606">
    <property type="entry name" value="COLICIN V SECRETION-PROCESSING ATP-BINDING PROTEIN"/>
    <property type="match status" value="1"/>
</dbReference>
<dbReference type="InterPro" id="IPR003439">
    <property type="entry name" value="ABC_transporter-like_ATP-bd"/>
</dbReference>
<keyword evidence="7" id="KW-0067">ATP-binding</keyword>
<dbReference type="SUPFAM" id="SSF90123">
    <property type="entry name" value="ABC transporter transmembrane region"/>
    <property type="match status" value="1"/>
</dbReference>
<dbReference type="InterPro" id="IPR039421">
    <property type="entry name" value="Type_1_exporter"/>
</dbReference>
<evidence type="ECO:0000256" key="3">
    <source>
        <dbReference type="ARBA" id="ARBA00022475"/>
    </source>
</evidence>
<dbReference type="InterPro" id="IPR036640">
    <property type="entry name" value="ABC1_TM_sf"/>
</dbReference>
<evidence type="ECO:0000256" key="1">
    <source>
        <dbReference type="ARBA" id="ARBA00004651"/>
    </source>
</evidence>
<dbReference type="InterPro" id="IPR027417">
    <property type="entry name" value="P-loop_NTPase"/>
</dbReference>
<name>A0A3A4A6K4_9ACTN</name>
<dbReference type="GO" id="GO:0008234">
    <property type="term" value="F:cysteine-type peptidase activity"/>
    <property type="evidence" value="ECO:0007669"/>
    <property type="project" value="UniProtKB-KW"/>
</dbReference>
<dbReference type="Pfam" id="PF00664">
    <property type="entry name" value="ABC_membrane"/>
    <property type="match status" value="1"/>
</dbReference>
<dbReference type="Gene3D" id="3.40.50.300">
    <property type="entry name" value="P-loop containing nucleotide triphosphate hydrolases"/>
    <property type="match status" value="1"/>
</dbReference>
<evidence type="ECO:0000256" key="9">
    <source>
        <dbReference type="ARBA" id="ARBA00023136"/>
    </source>
</evidence>
<keyword evidence="4 11" id="KW-0812">Transmembrane</keyword>
<keyword evidence="2" id="KW-0813">Transport</keyword>
<dbReference type="GO" id="GO:0006508">
    <property type="term" value="P:proteolysis"/>
    <property type="evidence" value="ECO:0007669"/>
    <property type="project" value="InterPro"/>
</dbReference>
<evidence type="ECO:0000256" key="6">
    <source>
        <dbReference type="ARBA" id="ARBA00022807"/>
    </source>
</evidence>
<evidence type="ECO:0000256" key="11">
    <source>
        <dbReference type="SAM" id="Phobius"/>
    </source>
</evidence>
<organism evidence="15 16">
    <name type="scientific">Bailinhaonella thermotolerans</name>
    <dbReference type="NCBI Taxonomy" id="1070861"/>
    <lineage>
        <taxon>Bacteria</taxon>
        <taxon>Bacillati</taxon>
        <taxon>Actinomycetota</taxon>
        <taxon>Actinomycetes</taxon>
        <taxon>Streptosporangiales</taxon>
        <taxon>Streptosporangiaceae</taxon>
        <taxon>Bailinhaonella</taxon>
    </lineage>
</organism>
<dbReference type="InterPro" id="IPR017871">
    <property type="entry name" value="ABC_transporter-like_CS"/>
</dbReference>
<evidence type="ECO:0000256" key="10">
    <source>
        <dbReference type="ARBA" id="ARBA00061644"/>
    </source>
</evidence>
<keyword evidence="9 11" id="KW-0472">Membrane</keyword>
<keyword evidence="6" id="KW-0788">Thiol protease</keyword>
<dbReference type="SMART" id="SM00382">
    <property type="entry name" value="AAA"/>
    <property type="match status" value="1"/>
</dbReference>
<feature type="domain" description="ABC transporter" evidence="12">
    <location>
        <begin position="493"/>
        <end position="725"/>
    </location>
</feature>
<dbReference type="InterPro" id="IPR003593">
    <property type="entry name" value="AAA+_ATPase"/>
</dbReference>
<keyword evidence="5" id="KW-0547">Nucleotide-binding</keyword>
<evidence type="ECO:0000313" key="15">
    <source>
        <dbReference type="EMBL" id="RJL20382.1"/>
    </source>
</evidence>
<dbReference type="Proteomes" id="UP000265768">
    <property type="component" value="Unassembled WGS sequence"/>
</dbReference>
<keyword evidence="3" id="KW-1003">Cell membrane</keyword>
<dbReference type="SUPFAM" id="SSF52540">
    <property type="entry name" value="P-loop containing nucleoside triphosphate hydrolases"/>
    <property type="match status" value="1"/>
</dbReference>
<feature type="domain" description="ABC transmembrane type-1" evidence="13">
    <location>
        <begin position="166"/>
        <end position="446"/>
    </location>
</feature>
<feature type="domain" description="Peptidase C39" evidence="14">
    <location>
        <begin position="10"/>
        <end position="129"/>
    </location>
</feature>
<keyword evidence="16" id="KW-1185">Reference proteome</keyword>
<dbReference type="PROSITE" id="PS50990">
    <property type="entry name" value="PEPTIDASE_C39"/>
    <property type="match status" value="1"/>
</dbReference>
<feature type="transmembrane region" description="Helical" evidence="11">
    <location>
        <begin position="289"/>
        <end position="319"/>
    </location>
</feature>
<dbReference type="GO" id="GO:0005886">
    <property type="term" value="C:plasma membrane"/>
    <property type="evidence" value="ECO:0007669"/>
    <property type="project" value="UniProtKB-SubCell"/>
</dbReference>
<dbReference type="PROSITE" id="PS00211">
    <property type="entry name" value="ABC_TRANSPORTER_1"/>
    <property type="match status" value="1"/>
</dbReference>
<dbReference type="GO" id="GO:0005524">
    <property type="term" value="F:ATP binding"/>
    <property type="evidence" value="ECO:0007669"/>
    <property type="project" value="UniProtKB-KW"/>
</dbReference>
<reference evidence="15 16" key="1">
    <citation type="submission" date="2018-09" db="EMBL/GenBank/DDBJ databases">
        <title>YIM 75507 draft genome.</title>
        <authorList>
            <person name="Tang S."/>
            <person name="Feng Y."/>
        </authorList>
    </citation>
    <scope>NUCLEOTIDE SEQUENCE [LARGE SCALE GENOMIC DNA]</scope>
    <source>
        <strain evidence="15 16">YIM 75507</strain>
    </source>
</reference>
<feature type="transmembrane region" description="Helical" evidence="11">
    <location>
        <begin position="386"/>
        <end position="408"/>
    </location>
</feature>
<evidence type="ECO:0000259" key="14">
    <source>
        <dbReference type="PROSITE" id="PS50990"/>
    </source>
</evidence>
<dbReference type="AlphaFoldDB" id="A0A3A4A6K4"/>
<dbReference type="Pfam" id="PF03412">
    <property type="entry name" value="Peptidase_C39"/>
    <property type="match status" value="1"/>
</dbReference>
<comment type="subcellular location">
    <subcellularLocation>
        <location evidence="1">Cell membrane</location>
        <topology evidence="1">Multi-pass membrane protein</topology>
    </subcellularLocation>
</comment>
<evidence type="ECO:0000256" key="5">
    <source>
        <dbReference type="ARBA" id="ARBA00022741"/>
    </source>
</evidence>
<dbReference type="Gene3D" id="1.20.1560.10">
    <property type="entry name" value="ABC transporter type 1, transmembrane domain"/>
    <property type="match status" value="1"/>
</dbReference>
<protein>
    <submittedName>
        <fullName evidence="15">Peptidase domain-containing ABC transporter</fullName>
    </submittedName>
</protein>
<dbReference type="Gene3D" id="3.90.70.10">
    <property type="entry name" value="Cysteine proteinases"/>
    <property type="match status" value="1"/>
</dbReference>
<dbReference type="PROSITE" id="PS50893">
    <property type="entry name" value="ABC_TRANSPORTER_2"/>
    <property type="match status" value="1"/>
</dbReference>
<evidence type="ECO:0000259" key="13">
    <source>
        <dbReference type="PROSITE" id="PS50929"/>
    </source>
</evidence>
<dbReference type="InterPro" id="IPR005074">
    <property type="entry name" value="Peptidase_C39"/>
</dbReference>
<dbReference type="PANTHER" id="PTHR24221">
    <property type="entry name" value="ATP-BINDING CASSETTE SUB-FAMILY B"/>
    <property type="match status" value="1"/>
</dbReference>
<sequence>MRRRVPLVRQHTMADCGAACLSMILGFHGRPTAVREVSEHVGVSRDGLTAAAIAAAGRAYGFRVRAFSVEPEALAGVTGPAVVHWEFNHFIVVERWTPKRVDVVDPAKGRRGMTAREFAAGFTGVVLVFEPGEDFPAIPRDPGRREWRRDLVRAILFRRKGLLVQVLLATLLLQGLGLLVPVLSGLVFSRVLPGADGAALLQVLGVGLAFAVLTSVVLSYLRGTLLLAMRARVGAELTAGVVDHLFALPYRFFTQRGASDLVMRTRSVEALRETLSGQLMSALLDGPLAIGYVALVVFWDPVFGAFLLAVAGVEVALLLGTRRRVVDLAERQMIAESAAQGRLIESINGIETLKASSAERRAVTRWFGLFTAEVNAETRLGLLTTLLDAVLGGMRFLAPAMLLLAGAWRVLGGQMTVGEMVALNGLAVGALTPLAALVASLQRLQQSRVHFERLADIVETEPETPRPVGPFGRRRENAEAGRGITVRRLAGEIELRRVSFRYDPRAPWILRDITLSVPRGRKLALVGRSGSGKSTLARIMLGLYPPTEGEIRYDQVSAAWLDTKSLRRQFGVVTQEPALFTGTIRENIALGRPDADLESIVEAARLACVHEDIVAMPMGYETVLTEGNGLSGGQRQRLALARAMLARPRVLLLDEATSHLDTATEAEIERNLADLTQTRIVIAHRLSTIRDADEILVIENGRIAERGTHHELLRLGAHYATLHAHQSPPT</sequence>
<feature type="transmembrane region" description="Helical" evidence="11">
    <location>
        <begin position="199"/>
        <end position="221"/>
    </location>
</feature>
<dbReference type="FunFam" id="3.40.50.300:FF:000299">
    <property type="entry name" value="ABC transporter ATP-binding protein/permease"/>
    <property type="match status" value="1"/>
</dbReference>
<feature type="transmembrane region" description="Helical" evidence="11">
    <location>
        <begin position="420"/>
        <end position="441"/>
    </location>
</feature>
<evidence type="ECO:0000256" key="4">
    <source>
        <dbReference type="ARBA" id="ARBA00022692"/>
    </source>
</evidence>
<dbReference type="GO" id="GO:0016887">
    <property type="term" value="F:ATP hydrolysis activity"/>
    <property type="evidence" value="ECO:0007669"/>
    <property type="project" value="InterPro"/>
</dbReference>
<evidence type="ECO:0000256" key="8">
    <source>
        <dbReference type="ARBA" id="ARBA00022989"/>
    </source>
</evidence>
<evidence type="ECO:0000256" key="7">
    <source>
        <dbReference type="ARBA" id="ARBA00022840"/>
    </source>
</evidence>
<keyword evidence="6" id="KW-0378">Hydrolase</keyword>
<dbReference type="CDD" id="cd18779">
    <property type="entry name" value="ABC_6TM_T1SS_like"/>
    <property type="match status" value="1"/>
</dbReference>